<name>A0A328DJ37_9ASTE</name>
<keyword evidence="2" id="KW-0645">Protease</keyword>
<dbReference type="InterPro" id="IPR050185">
    <property type="entry name" value="Ub_carboxyl-term_hydrolase"/>
</dbReference>
<dbReference type="InterPro" id="IPR057372">
    <property type="entry name" value="Ubiquitin_UBP8/5"/>
</dbReference>
<dbReference type="PANTHER" id="PTHR21646:SF75">
    <property type="entry name" value="UBIQUITIN CARBOXYL-TERMINAL HYDROLASE"/>
    <property type="match status" value="1"/>
</dbReference>
<comment type="catalytic activity">
    <reaction evidence="2">
        <text>Thiol-dependent hydrolysis of ester, thioester, amide, peptide and isopeptide bonds formed by the C-terminal Gly of ubiquitin (a 76-residue protein attached to proteins as an intracellular targeting signal).</text>
        <dbReference type="EC" id="3.4.19.12"/>
    </reaction>
</comment>
<dbReference type="Gene3D" id="3.90.70.10">
    <property type="entry name" value="Cysteine proteinases"/>
    <property type="match status" value="2"/>
</dbReference>
<dbReference type="GO" id="GO:0006508">
    <property type="term" value="P:proteolysis"/>
    <property type="evidence" value="ECO:0007669"/>
    <property type="project" value="UniProtKB-KW"/>
</dbReference>
<dbReference type="PROSITE" id="PS00972">
    <property type="entry name" value="USP_1"/>
    <property type="match status" value="1"/>
</dbReference>
<keyword evidence="2" id="KW-0378">Hydrolase</keyword>
<keyword evidence="2" id="KW-0833">Ubl conjugation pathway</keyword>
<dbReference type="Proteomes" id="UP000249390">
    <property type="component" value="Unassembled WGS sequence"/>
</dbReference>
<evidence type="ECO:0000259" key="3">
    <source>
        <dbReference type="PROSITE" id="PS50235"/>
    </source>
</evidence>
<dbReference type="CDD" id="cd02674">
    <property type="entry name" value="Peptidase_C19R"/>
    <property type="match status" value="1"/>
</dbReference>
<keyword evidence="5" id="KW-1185">Reference proteome</keyword>
<reference evidence="4 5" key="1">
    <citation type="submission" date="2018-06" db="EMBL/GenBank/DDBJ databases">
        <title>The Genome of Cuscuta australis (Dodder) Provides Insight into the Evolution of Plant Parasitism.</title>
        <authorList>
            <person name="Liu H."/>
        </authorList>
    </citation>
    <scope>NUCLEOTIDE SEQUENCE [LARGE SCALE GENOMIC DNA]</scope>
    <source>
        <strain evidence="5">cv. Yunnan</strain>
        <tissue evidence="4">Vines</tissue>
    </source>
</reference>
<dbReference type="GO" id="GO:0004843">
    <property type="term" value="F:cysteine-type deubiquitinase activity"/>
    <property type="evidence" value="ECO:0007669"/>
    <property type="project" value="UniProtKB-UniRule"/>
</dbReference>
<evidence type="ECO:0000313" key="5">
    <source>
        <dbReference type="Proteomes" id="UP000249390"/>
    </source>
</evidence>
<dbReference type="Pfam" id="PF00443">
    <property type="entry name" value="UCH"/>
    <property type="match status" value="1"/>
</dbReference>
<protein>
    <recommendedName>
        <fullName evidence="2">Ubiquitin carboxyl-terminal hydrolase</fullName>
        <ecNumber evidence="2">3.4.19.12</ecNumber>
    </recommendedName>
</protein>
<evidence type="ECO:0000256" key="2">
    <source>
        <dbReference type="RuleBase" id="RU366025"/>
    </source>
</evidence>
<dbReference type="EC" id="3.4.19.12" evidence="2"/>
<comment type="function">
    <text evidence="2">Recognizes and hydrolyzes the peptide bond at the C-terminal Gly of ubiquitin. Involved in the processing of poly-ubiquitin precursors as well as that of ubiquitinated proteins.</text>
</comment>
<comment type="similarity">
    <text evidence="1 2">Belongs to the peptidase C19 family.</text>
</comment>
<proteinExistence type="inferred from homology"/>
<gene>
    <name evidence="4" type="ORF">DM860_003407</name>
</gene>
<feature type="domain" description="USP" evidence="3">
    <location>
        <begin position="325"/>
        <end position="913"/>
    </location>
</feature>
<dbReference type="Pfam" id="PF25242">
    <property type="entry name" value="Ubiquitin_UBP8"/>
    <property type="match status" value="1"/>
</dbReference>
<dbReference type="SUPFAM" id="SSF54001">
    <property type="entry name" value="Cysteine proteinases"/>
    <property type="match status" value="1"/>
</dbReference>
<dbReference type="InterPro" id="IPR001394">
    <property type="entry name" value="Peptidase_C19_UCH"/>
</dbReference>
<comment type="caution">
    <text evidence="4">The sequence shown here is derived from an EMBL/GenBank/DDBJ whole genome shotgun (WGS) entry which is preliminary data.</text>
</comment>
<sequence>MSRGLRRLSRSALTFATSLSASIRIKSAILLPFLRRFLCKTLDFLTPVMDSWLFSSPEDDAFGLDLSFPRFSRQLSHLDPESLFLVPFRWWSKAKEGLCSSGEVSESDINGIQYMATPFLNRTDCYSSESSTETEILLDMEREGVTEDMEEGVSGRELALVSEWMFLRAMKWHYDMKEAGGFLAPDDTMHDLFSLYVRLYISKTNSLAIRISLKDNEARVFERACSIFCVTSGSLSIWDYSGQTSQFVLDSKKLLNGLGGPNEEILLELKVYGLPCSNQRTGRREEEMMPKCCSSLKSSTDAFDAVVSCSGLDSSMNSAFVLGLTGLGNLGNTCFMNSALQCLVHTPKLVDYFLGDFKKDLNFENPLGMSGKLALAFGDLVRKLWAPGARTVYPEIFKSTIASFAPQFSGYNQHDSQEFLSFLLDGLHEDINRVKHKPYIEAKEENGRPDQEVADEHWRNHLSRNDSIIINLWQGQYRSKLVCPECMKSSVTFDPFMYLSLPLPSTTTRTMNLTVLSGNGTSLPFHVTVTVPKDGCFKDLFQALISGCSLSDEETLLVAEIYGSSILRFLDAPNDSLDLVRDDDTLVAYRLPKDDEFHLVVFKHQREEKSIIHGYPKKFGTPLVTRITDFSSGSGICQAYLRLLIPFLVQHEDSSSDCDDALNGANDDSEMMNAMSNVDSHVNNFRDESSLTGDFQFFLESKGILYNDFKISMYEPVLISKSREPVIVLVTWPEKMVKSYDVSHLSILPEVCNPALDGRKPQESISLYKCLDAFLKEEPLGPDDMWYCPNCKKHQQASKKLDLWRLPEILVIHLKRFSFTRFIKNKLDLFVDFPIDDFDLSSYVLNKSGDISYHYKLYAVSNHYGGMGYGHYTAYVHHGRNGWYEFDDSHVSTVNDGNMVKTPAAYVLFYRRVSDMQCVQSISKGQKNTFMDTEGPVLTC</sequence>
<dbReference type="InterPro" id="IPR018200">
    <property type="entry name" value="USP_CS"/>
</dbReference>
<dbReference type="AlphaFoldDB" id="A0A328DJ37"/>
<evidence type="ECO:0000256" key="1">
    <source>
        <dbReference type="ARBA" id="ARBA00009085"/>
    </source>
</evidence>
<dbReference type="InterPro" id="IPR028889">
    <property type="entry name" value="USP"/>
</dbReference>
<organism evidence="4 5">
    <name type="scientific">Cuscuta australis</name>
    <dbReference type="NCBI Taxonomy" id="267555"/>
    <lineage>
        <taxon>Eukaryota</taxon>
        <taxon>Viridiplantae</taxon>
        <taxon>Streptophyta</taxon>
        <taxon>Embryophyta</taxon>
        <taxon>Tracheophyta</taxon>
        <taxon>Spermatophyta</taxon>
        <taxon>Magnoliopsida</taxon>
        <taxon>eudicotyledons</taxon>
        <taxon>Gunneridae</taxon>
        <taxon>Pentapetalae</taxon>
        <taxon>asterids</taxon>
        <taxon>lamiids</taxon>
        <taxon>Solanales</taxon>
        <taxon>Convolvulaceae</taxon>
        <taxon>Cuscuteae</taxon>
        <taxon>Cuscuta</taxon>
        <taxon>Cuscuta subgen. Grammica</taxon>
        <taxon>Cuscuta sect. Cleistogrammica</taxon>
    </lineage>
</organism>
<dbReference type="PROSITE" id="PS50235">
    <property type="entry name" value="USP_3"/>
    <property type="match status" value="1"/>
</dbReference>
<dbReference type="InterPro" id="IPR038765">
    <property type="entry name" value="Papain-like_cys_pep_sf"/>
</dbReference>
<dbReference type="EMBL" id="NQVE01000142">
    <property type="protein sequence ID" value="RAL44648.1"/>
    <property type="molecule type" value="Genomic_DNA"/>
</dbReference>
<dbReference type="PROSITE" id="PS00973">
    <property type="entry name" value="USP_2"/>
    <property type="match status" value="1"/>
</dbReference>
<evidence type="ECO:0000313" key="4">
    <source>
        <dbReference type="EMBL" id="RAL44648.1"/>
    </source>
</evidence>
<dbReference type="GO" id="GO:0016579">
    <property type="term" value="P:protein deubiquitination"/>
    <property type="evidence" value="ECO:0007669"/>
    <property type="project" value="InterPro"/>
</dbReference>
<accession>A0A328DJ37</accession>
<dbReference type="PANTHER" id="PTHR21646">
    <property type="entry name" value="UBIQUITIN CARBOXYL-TERMINAL HYDROLASE"/>
    <property type="match status" value="1"/>
</dbReference>
<keyword evidence="2" id="KW-0788">Thiol protease</keyword>